<evidence type="ECO:0000313" key="5">
    <source>
        <dbReference type="Proteomes" id="UP000440578"/>
    </source>
</evidence>
<dbReference type="AlphaFoldDB" id="A0A6A4X6U3"/>
<accession>A0A6A4X6U3</accession>
<name>A0A6A4X6U3_AMPAM</name>
<keyword evidence="5" id="KW-1185">Reference proteome</keyword>
<evidence type="ECO:0000313" key="4">
    <source>
        <dbReference type="EMBL" id="KAF0310042.1"/>
    </source>
</evidence>
<dbReference type="OrthoDB" id="441660at2759"/>
<evidence type="ECO:0000256" key="2">
    <source>
        <dbReference type="SAM" id="SignalP"/>
    </source>
</evidence>
<evidence type="ECO:0000259" key="3">
    <source>
        <dbReference type="PROSITE" id="PS50041"/>
    </source>
</evidence>
<dbReference type="Gene3D" id="3.10.100.10">
    <property type="entry name" value="Mannose-Binding Protein A, subunit A"/>
    <property type="match status" value="3"/>
</dbReference>
<dbReference type="InterPro" id="IPR016187">
    <property type="entry name" value="CTDL_fold"/>
</dbReference>
<dbReference type="InterPro" id="IPR050111">
    <property type="entry name" value="C-type_lectin/snaclec_domain"/>
</dbReference>
<comment type="caution">
    <text evidence="4">The sequence shown here is derived from an EMBL/GenBank/DDBJ whole genome shotgun (WGS) entry which is preliminary data.</text>
</comment>
<dbReference type="PROSITE" id="PS50041">
    <property type="entry name" value="C_TYPE_LECTIN_2"/>
    <property type="match status" value="2"/>
</dbReference>
<keyword evidence="2" id="KW-0732">Signal</keyword>
<dbReference type="SMART" id="SM00034">
    <property type="entry name" value="CLECT"/>
    <property type="match status" value="2"/>
</dbReference>
<feature type="chain" id="PRO_5025469858" evidence="2">
    <location>
        <begin position="20"/>
        <end position="482"/>
    </location>
</feature>
<dbReference type="Pfam" id="PF00059">
    <property type="entry name" value="Lectin_C"/>
    <property type="match status" value="2"/>
</dbReference>
<feature type="domain" description="C-type lectin" evidence="3">
    <location>
        <begin position="31"/>
        <end position="144"/>
    </location>
</feature>
<dbReference type="EMBL" id="VIIS01000353">
    <property type="protein sequence ID" value="KAF0310042.1"/>
    <property type="molecule type" value="Genomic_DNA"/>
</dbReference>
<dbReference type="SUPFAM" id="SSF56436">
    <property type="entry name" value="C-type lectin-like"/>
    <property type="match status" value="3"/>
</dbReference>
<sequence>MTLIRLLLSVTAVITSVAAQTVSCPAGWRLFEGHCYRLTDTPVRHDRVADACREFGAEPVSIHSSDENNLVAAVAGGKYVWLGLRVTGPHTLSWADGSTFSYSRFLPPGNSMLKRKFVGAGVFQQSCRRWNYGSVSRQRHGVCKAPAARCPRDALDTDGRCFFVAGREAPWWDAQAVCAETDPHSRVADLRMQDWQLNSAVTGAAELAEPLTECPPGWAPRGTRCISAPTEPATRLMADVHCQQLGGRMATVRGAYTKPILALQLTTVTEVWVLDPEASEIQYQIYKQKLIEEDNPHLMLPGYSALTAAGKVVTRPAEQQLPAICEQCTQPCSPGAVPFAGHCYQLLAGELSLRTATDSCAALGAALVSVESMVENSFVAALAFNYSEPQCRSDASQVWLGLHRGSVSFDWQWQDCSEFGIQFWAPGAGRSGFCGSLDAAGRWWDSDRCAQLRRLAVCEWDPCRADSDGYYGGCQLPPGPVY</sequence>
<dbReference type="InterPro" id="IPR018378">
    <property type="entry name" value="C-type_lectin_CS"/>
</dbReference>
<dbReference type="InterPro" id="IPR001304">
    <property type="entry name" value="C-type_lectin-like"/>
</dbReference>
<organism evidence="4 5">
    <name type="scientific">Amphibalanus amphitrite</name>
    <name type="common">Striped barnacle</name>
    <name type="synonym">Balanus amphitrite</name>
    <dbReference type="NCBI Taxonomy" id="1232801"/>
    <lineage>
        <taxon>Eukaryota</taxon>
        <taxon>Metazoa</taxon>
        <taxon>Ecdysozoa</taxon>
        <taxon>Arthropoda</taxon>
        <taxon>Crustacea</taxon>
        <taxon>Multicrustacea</taxon>
        <taxon>Cirripedia</taxon>
        <taxon>Thoracica</taxon>
        <taxon>Thoracicalcarea</taxon>
        <taxon>Balanomorpha</taxon>
        <taxon>Balanoidea</taxon>
        <taxon>Balanidae</taxon>
        <taxon>Amphibalaninae</taxon>
        <taxon>Amphibalanus</taxon>
    </lineage>
</organism>
<dbReference type="PANTHER" id="PTHR22803">
    <property type="entry name" value="MANNOSE, PHOSPHOLIPASE, LECTIN RECEPTOR RELATED"/>
    <property type="match status" value="1"/>
</dbReference>
<reference evidence="4 5" key="1">
    <citation type="submission" date="2019-07" db="EMBL/GenBank/DDBJ databases">
        <title>Draft genome assembly of a fouling barnacle, Amphibalanus amphitrite (Darwin, 1854): The first reference genome for Thecostraca.</title>
        <authorList>
            <person name="Kim W."/>
        </authorList>
    </citation>
    <scope>NUCLEOTIDE SEQUENCE [LARGE SCALE GENOMIC DNA]</scope>
    <source>
        <strain evidence="4">SNU_AA5</strain>
        <tissue evidence="4">Soma without cirri and trophi</tissue>
    </source>
</reference>
<dbReference type="Proteomes" id="UP000440578">
    <property type="component" value="Unassembled WGS sequence"/>
</dbReference>
<proteinExistence type="predicted"/>
<keyword evidence="1" id="KW-1015">Disulfide bond</keyword>
<dbReference type="InterPro" id="IPR016186">
    <property type="entry name" value="C-type_lectin-like/link_sf"/>
</dbReference>
<dbReference type="PROSITE" id="PS00615">
    <property type="entry name" value="C_TYPE_LECTIN_1"/>
    <property type="match status" value="1"/>
</dbReference>
<evidence type="ECO:0000256" key="1">
    <source>
        <dbReference type="ARBA" id="ARBA00023157"/>
    </source>
</evidence>
<feature type="domain" description="C-type lectin" evidence="3">
    <location>
        <begin position="339"/>
        <end position="449"/>
    </location>
</feature>
<dbReference type="CDD" id="cd00037">
    <property type="entry name" value="CLECT"/>
    <property type="match status" value="1"/>
</dbReference>
<gene>
    <name evidence="4" type="primary">SL3</name>
    <name evidence="4" type="ORF">FJT64_018891</name>
</gene>
<protein>
    <submittedName>
        <fullName evidence="4">Snaclec 3</fullName>
    </submittedName>
</protein>
<feature type="signal peptide" evidence="2">
    <location>
        <begin position="1"/>
        <end position="19"/>
    </location>
</feature>